<evidence type="ECO:0000259" key="3">
    <source>
        <dbReference type="Pfam" id="PF02129"/>
    </source>
</evidence>
<protein>
    <recommendedName>
        <fullName evidence="3">Xaa-Pro dipeptidyl-peptidase-like domain-containing protein</fullName>
    </recommendedName>
</protein>
<dbReference type="Gene3D" id="3.40.50.1820">
    <property type="entry name" value="alpha/beta hydrolase"/>
    <property type="match status" value="1"/>
</dbReference>
<dbReference type="SUPFAM" id="SSF53474">
    <property type="entry name" value="alpha/beta-Hydrolases"/>
    <property type="match status" value="1"/>
</dbReference>
<feature type="transmembrane region" description="Helical" evidence="2">
    <location>
        <begin position="7"/>
        <end position="31"/>
    </location>
</feature>
<dbReference type="GO" id="GO:0016788">
    <property type="term" value="F:hydrolase activity, acting on ester bonds"/>
    <property type="evidence" value="ECO:0007669"/>
    <property type="project" value="UniProtKB-ARBA"/>
</dbReference>
<evidence type="ECO:0000313" key="4">
    <source>
        <dbReference type="EMBL" id="QNO42527.1"/>
    </source>
</evidence>
<feature type="domain" description="Xaa-Pro dipeptidyl-peptidase-like" evidence="3">
    <location>
        <begin position="65"/>
        <end position="195"/>
    </location>
</feature>
<dbReference type="InterPro" id="IPR050261">
    <property type="entry name" value="FrsA_esterase"/>
</dbReference>
<dbReference type="InterPro" id="IPR000383">
    <property type="entry name" value="Xaa-Pro-like_dom"/>
</dbReference>
<keyword evidence="2" id="KW-0472">Membrane</keyword>
<dbReference type="Pfam" id="PF02129">
    <property type="entry name" value="Peptidase_S15"/>
    <property type="match status" value="1"/>
</dbReference>
<gene>
    <name evidence="4" type="ORF">MMHALIEK_00002</name>
</gene>
<dbReference type="PANTHER" id="PTHR22946">
    <property type="entry name" value="DIENELACTONE HYDROLASE DOMAIN-CONTAINING PROTEIN-RELATED"/>
    <property type="match status" value="1"/>
</dbReference>
<name>A0A7G9Y3E3_9EURY</name>
<dbReference type="InterPro" id="IPR029058">
    <property type="entry name" value="AB_hydrolase_fold"/>
</dbReference>
<evidence type="ECO:0000256" key="2">
    <source>
        <dbReference type="SAM" id="Phobius"/>
    </source>
</evidence>
<keyword evidence="2" id="KW-1133">Transmembrane helix</keyword>
<keyword evidence="1" id="KW-0378">Hydrolase</keyword>
<reference evidence="4" key="1">
    <citation type="submission" date="2020-06" db="EMBL/GenBank/DDBJ databases">
        <title>Unique genomic features of the anaerobic methanotrophic archaea.</title>
        <authorList>
            <person name="Chadwick G.L."/>
            <person name="Skennerton C.T."/>
            <person name="Laso-Perez R."/>
            <person name="Leu A.O."/>
            <person name="Speth D.R."/>
            <person name="Yu H."/>
            <person name="Morgan-Lang C."/>
            <person name="Hatzenpichler R."/>
            <person name="Goudeau D."/>
            <person name="Malmstrom R."/>
            <person name="Brazelton W.J."/>
            <person name="Woyke T."/>
            <person name="Hallam S.J."/>
            <person name="Tyson G.W."/>
            <person name="Wegener G."/>
            <person name="Boetius A."/>
            <person name="Orphan V."/>
        </authorList>
    </citation>
    <scope>NUCLEOTIDE SEQUENCE</scope>
</reference>
<organism evidence="4">
    <name type="scientific">Candidatus Methanogaster sp. ANME-2c ERB4</name>
    <dbReference type="NCBI Taxonomy" id="2759911"/>
    <lineage>
        <taxon>Archaea</taxon>
        <taxon>Methanobacteriati</taxon>
        <taxon>Methanobacteriota</taxon>
        <taxon>Stenosarchaea group</taxon>
        <taxon>Methanomicrobia</taxon>
        <taxon>Methanosarcinales</taxon>
        <taxon>ANME-2 cluster</taxon>
        <taxon>Candidatus Methanogasteraceae</taxon>
        <taxon>Candidatus Methanogaster</taxon>
    </lineage>
</organism>
<dbReference type="PANTHER" id="PTHR22946:SF9">
    <property type="entry name" value="POLYKETIDE TRANSFERASE AF380"/>
    <property type="match status" value="1"/>
</dbReference>
<dbReference type="AlphaFoldDB" id="A0A7G9Y3E3"/>
<evidence type="ECO:0000256" key="1">
    <source>
        <dbReference type="ARBA" id="ARBA00022801"/>
    </source>
</evidence>
<proteinExistence type="predicted"/>
<accession>A0A7G9Y3E3</accession>
<dbReference type="EMBL" id="MT630749">
    <property type="protein sequence ID" value="QNO42527.1"/>
    <property type="molecule type" value="Genomic_DNA"/>
</dbReference>
<keyword evidence="2" id="KW-0812">Transmembrane</keyword>
<sequence length="350" mass="39219">MEIETKVLLGLGVFIVIILLYLVVIIFFPVLSVPKQPMQKSKQPEKEDIKPPKCRRDVTFKVGETALSAWLYFPENLSVPVPCIIMSHGFGGTKDMILESYALRFVEAGMAVLTYDYRHFGTSEGEPRQLFSIAYQLEDLKAAIKYARGRNEIDLDKIALWGTSAAGGYGLVIAAQDKKIVCIVGQCPALDSRDDGKLALKREGIRFFLRLFVHAQRDKGRSRFGLSPHKIPIVGKPGTLVMITSPGAFEGYSKLVSPDFKNEICARALLMVHGHNPIGYAKDVQCPVLLQACEKDNLVSEKSYKRTTEILGKYAEVKKYPIGHFDIYEGENFEKAVNDQIAFFKKQFSK</sequence>